<name>A0A481Z8U4_9VIRU</name>
<evidence type="ECO:0000313" key="2">
    <source>
        <dbReference type="EMBL" id="QBK91101.1"/>
    </source>
</evidence>
<sequence length="139" mass="15201">MALQSLWNLTTNNGRSTFSQQIFTLIFLAIVIGWILVALWSRTLDNLTYGLLGLNPDSTWDAIIIALTVTIIFIALIWVVDQYDLVPGGLGQDVESEEQFAGVGSTLLPTTGNGNQINQQFGDARQASTVVLFPGLVFR</sequence>
<protein>
    <submittedName>
        <fullName evidence="2">Uncharacterized protein</fullName>
    </submittedName>
</protein>
<feature type="transmembrane region" description="Helical" evidence="1">
    <location>
        <begin position="21"/>
        <end position="40"/>
    </location>
</feature>
<reference evidence="2" key="1">
    <citation type="journal article" date="2019" name="MBio">
        <title>Virus Genomes from Deep Sea Sediments Expand the Ocean Megavirome and Support Independent Origins of Viral Gigantism.</title>
        <authorList>
            <person name="Backstrom D."/>
            <person name="Yutin N."/>
            <person name="Jorgensen S.L."/>
            <person name="Dharamshi J."/>
            <person name="Homa F."/>
            <person name="Zaremba-Niedwiedzka K."/>
            <person name="Spang A."/>
            <person name="Wolf Y.I."/>
            <person name="Koonin E.V."/>
            <person name="Ettema T.J."/>
        </authorList>
    </citation>
    <scope>NUCLEOTIDE SEQUENCE</scope>
</reference>
<evidence type="ECO:0000256" key="1">
    <source>
        <dbReference type="SAM" id="Phobius"/>
    </source>
</evidence>
<keyword evidence="1" id="KW-1133">Transmembrane helix</keyword>
<gene>
    <name evidence="2" type="ORF">LCPAC202_00750</name>
</gene>
<organism evidence="2">
    <name type="scientific">Pithovirus LCPAC202</name>
    <dbReference type="NCBI Taxonomy" id="2506592"/>
    <lineage>
        <taxon>Viruses</taxon>
        <taxon>Pithoviruses</taxon>
    </lineage>
</organism>
<proteinExistence type="predicted"/>
<keyword evidence="1" id="KW-0812">Transmembrane</keyword>
<keyword evidence="1" id="KW-0472">Membrane</keyword>
<dbReference type="EMBL" id="MK500510">
    <property type="protein sequence ID" value="QBK91101.1"/>
    <property type="molecule type" value="Genomic_DNA"/>
</dbReference>
<accession>A0A481Z8U4</accession>
<feature type="transmembrane region" description="Helical" evidence="1">
    <location>
        <begin position="60"/>
        <end position="80"/>
    </location>
</feature>